<evidence type="ECO:0000256" key="6">
    <source>
        <dbReference type="ARBA" id="ARBA00022603"/>
    </source>
</evidence>
<dbReference type="InterPro" id="IPR008854">
    <property type="entry name" value="TPMT"/>
</dbReference>
<evidence type="ECO:0000313" key="10">
    <source>
        <dbReference type="EMBL" id="RBM08889.1"/>
    </source>
</evidence>
<evidence type="ECO:0000256" key="3">
    <source>
        <dbReference type="ARBA" id="ARBA00008145"/>
    </source>
</evidence>
<dbReference type="HAMAP" id="MF_00812">
    <property type="entry name" value="Thiopur_methtran"/>
    <property type="match status" value="1"/>
</dbReference>
<proteinExistence type="inferred from homology"/>
<dbReference type="NCBIfam" id="TIGR03840">
    <property type="entry name" value="TMPT_Se_Te"/>
    <property type="match status" value="1"/>
</dbReference>
<dbReference type="InterPro" id="IPR022474">
    <property type="entry name" value="Thiopur_S-MeTfrase_Se/Te_detox"/>
</dbReference>
<evidence type="ECO:0000256" key="1">
    <source>
        <dbReference type="ARBA" id="ARBA00000903"/>
    </source>
</evidence>
<dbReference type="Gene3D" id="3.40.50.150">
    <property type="entry name" value="Vaccinia Virus protein VP39"/>
    <property type="match status" value="1"/>
</dbReference>
<dbReference type="PANTHER" id="PTHR10259">
    <property type="entry name" value="THIOPURINE S-METHYLTRANSFERASE"/>
    <property type="match status" value="1"/>
</dbReference>
<evidence type="ECO:0000313" key="11">
    <source>
        <dbReference type="Proteomes" id="UP000252680"/>
    </source>
</evidence>
<dbReference type="RefSeq" id="WP_113595176.1">
    <property type="nucleotide sequence ID" value="NZ_QEXL01000003.1"/>
</dbReference>
<dbReference type="PROSITE" id="PS51585">
    <property type="entry name" value="SAM_MT_TPMT"/>
    <property type="match status" value="1"/>
</dbReference>
<dbReference type="PANTHER" id="PTHR10259:SF11">
    <property type="entry name" value="THIOPURINE S-METHYLTRANSFERASE"/>
    <property type="match status" value="1"/>
</dbReference>
<evidence type="ECO:0000256" key="9">
    <source>
        <dbReference type="HAMAP-Rule" id="MF_00812"/>
    </source>
</evidence>
<dbReference type="Proteomes" id="UP000252680">
    <property type="component" value="Unassembled WGS sequence"/>
</dbReference>
<dbReference type="InterPro" id="IPR025835">
    <property type="entry name" value="Thiopurine_S-MeTrfase"/>
</dbReference>
<evidence type="ECO:0000256" key="5">
    <source>
        <dbReference type="ARBA" id="ARBA00022490"/>
    </source>
</evidence>
<dbReference type="NCBIfam" id="NF009732">
    <property type="entry name" value="PRK13255.1"/>
    <property type="match status" value="1"/>
</dbReference>
<feature type="binding site" evidence="9">
    <location>
        <position position="123"/>
    </location>
    <ligand>
        <name>S-adenosyl-L-methionine</name>
        <dbReference type="ChEBI" id="CHEBI:59789"/>
    </ligand>
</feature>
<protein>
    <recommendedName>
        <fullName evidence="4 9">Thiopurine S-methyltransferase</fullName>
        <ecNumber evidence="4 9">2.1.1.67</ecNumber>
    </recommendedName>
    <alternativeName>
        <fullName evidence="9">Thiopurine methyltransferase</fullName>
    </alternativeName>
</protein>
<feature type="binding site" evidence="9">
    <location>
        <position position="66"/>
    </location>
    <ligand>
        <name>S-adenosyl-L-methionine</name>
        <dbReference type="ChEBI" id="CHEBI:59789"/>
    </ligand>
</feature>
<comment type="similarity">
    <text evidence="3 9">Belongs to the class I-like SAM-binding methyltransferase superfamily. TPMT family.</text>
</comment>
<dbReference type="Pfam" id="PF05724">
    <property type="entry name" value="TPMT"/>
    <property type="match status" value="1"/>
</dbReference>
<dbReference type="GO" id="GO:0010038">
    <property type="term" value="P:response to metal ion"/>
    <property type="evidence" value="ECO:0007669"/>
    <property type="project" value="InterPro"/>
</dbReference>
<evidence type="ECO:0000256" key="7">
    <source>
        <dbReference type="ARBA" id="ARBA00022679"/>
    </source>
</evidence>
<dbReference type="PIRSF" id="PIRSF023956">
    <property type="entry name" value="Thiopurine_S-methyltransferase"/>
    <property type="match status" value="1"/>
</dbReference>
<comment type="subcellular location">
    <subcellularLocation>
        <location evidence="2 9">Cytoplasm</location>
    </subcellularLocation>
</comment>
<dbReference type="GO" id="GO:0005737">
    <property type="term" value="C:cytoplasm"/>
    <property type="evidence" value="ECO:0007669"/>
    <property type="project" value="UniProtKB-SubCell"/>
</dbReference>
<dbReference type="InterPro" id="IPR029063">
    <property type="entry name" value="SAM-dependent_MTases_sf"/>
</dbReference>
<evidence type="ECO:0000256" key="2">
    <source>
        <dbReference type="ARBA" id="ARBA00004496"/>
    </source>
</evidence>
<keyword evidence="7 9" id="KW-0808">Transferase</keyword>
<dbReference type="EC" id="2.1.1.67" evidence="4 9"/>
<evidence type="ECO:0000256" key="8">
    <source>
        <dbReference type="ARBA" id="ARBA00022691"/>
    </source>
</evidence>
<dbReference type="EMBL" id="QEXL01000003">
    <property type="protein sequence ID" value="RBM08889.1"/>
    <property type="molecule type" value="Genomic_DNA"/>
</dbReference>
<dbReference type="FunFam" id="3.40.50.150:FF:000101">
    <property type="entry name" value="Thiopurine S-methyltransferase"/>
    <property type="match status" value="1"/>
</dbReference>
<keyword evidence="5 9" id="KW-0963">Cytoplasm</keyword>
<accession>A0A365Z1R9</accession>
<keyword evidence="8 9" id="KW-0949">S-adenosyl-L-methionine</keyword>
<dbReference type="SUPFAM" id="SSF53335">
    <property type="entry name" value="S-adenosyl-L-methionine-dependent methyltransferases"/>
    <property type="match status" value="1"/>
</dbReference>
<sequence length="217" mass="24609">MNAAFWHAKWQRNEIGFHERQPNAFLIRHFPAMHLAAGSRIFLPLCGKSLDIHWLLAQGYQVRGIELSDIAVRQLFAELGLTPRITTMNRLQRFEAGELCIFVGDFFDLTRHELGPIDGVYDRAALIALPAPVRQGYATHLISITDAASQLLICLDYDQSCRPGPPFSVDEAEVRRHYEDRFQLTCLERQDIPGGLKGTCPAVETVWKLEPRSEPAR</sequence>
<organism evidence="10 11">
    <name type="scientific">Novacetimonas cocois</name>
    <dbReference type="NCBI Taxonomy" id="1747507"/>
    <lineage>
        <taxon>Bacteria</taxon>
        <taxon>Pseudomonadati</taxon>
        <taxon>Pseudomonadota</taxon>
        <taxon>Alphaproteobacteria</taxon>
        <taxon>Acetobacterales</taxon>
        <taxon>Acetobacteraceae</taxon>
        <taxon>Novacetimonas</taxon>
    </lineage>
</organism>
<dbReference type="GO" id="GO:0008119">
    <property type="term" value="F:thiopurine S-methyltransferase activity"/>
    <property type="evidence" value="ECO:0007669"/>
    <property type="project" value="UniProtKB-UniRule"/>
</dbReference>
<feature type="binding site" evidence="9">
    <location>
        <position position="10"/>
    </location>
    <ligand>
        <name>S-adenosyl-L-methionine</name>
        <dbReference type="ChEBI" id="CHEBI:59789"/>
    </ligand>
</feature>
<dbReference type="AlphaFoldDB" id="A0A365Z1R9"/>
<evidence type="ECO:0000256" key="4">
    <source>
        <dbReference type="ARBA" id="ARBA00011905"/>
    </source>
</evidence>
<dbReference type="GO" id="GO:0032259">
    <property type="term" value="P:methylation"/>
    <property type="evidence" value="ECO:0007669"/>
    <property type="project" value="UniProtKB-KW"/>
</dbReference>
<dbReference type="OrthoDB" id="9778208at2"/>
<comment type="catalytic activity">
    <reaction evidence="1 9">
        <text>S-adenosyl-L-methionine + a thiopurine = S-adenosyl-L-homocysteine + a thiopurine S-methylether.</text>
        <dbReference type="EC" id="2.1.1.67"/>
    </reaction>
</comment>
<feature type="binding site" evidence="9">
    <location>
        <position position="45"/>
    </location>
    <ligand>
        <name>S-adenosyl-L-methionine</name>
        <dbReference type="ChEBI" id="CHEBI:59789"/>
    </ligand>
</feature>
<keyword evidence="11" id="KW-1185">Reference proteome</keyword>
<reference evidence="10 11" key="1">
    <citation type="submission" date="2018-05" db="EMBL/GenBank/DDBJ databases">
        <title>Komagataeibacter cocois sp. nov., for a novel cellulose- producing strain isolated from coconut milk.</title>
        <authorList>
            <person name="Liu L."/>
            <person name="Wang Y."/>
            <person name="Liu S."/>
            <person name="Bi J."/>
            <person name="Chen H."/>
            <person name="Deng J."/>
            <person name="Zhang C."/>
            <person name="Hu Q."/>
            <person name="Li C."/>
        </authorList>
    </citation>
    <scope>NUCLEOTIDE SEQUENCE [LARGE SCALE GENOMIC DNA]</scope>
    <source>
        <strain evidence="10 11">WE7</strain>
    </source>
</reference>
<keyword evidence="6 9" id="KW-0489">Methyltransferase</keyword>
<gene>
    <name evidence="10" type="primary">tmpT</name>
    <name evidence="9" type="synonym">tpm</name>
    <name evidence="10" type="ORF">NJLHNGOC_03505</name>
</gene>
<comment type="caution">
    <text evidence="10">The sequence shown here is derived from an EMBL/GenBank/DDBJ whole genome shotgun (WGS) entry which is preliminary data.</text>
</comment>
<name>A0A365Z1R9_9PROT</name>